<dbReference type="Gene3D" id="2.60.120.1440">
    <property type="match status" value="1"/>
</dbReference>
<dbReference type="PIRSF" id="PIRSF018266">
    <property type="entry name" value="FecR"/>
    <property type="match status" value="1"/>
</dbReference>
<keyword evidence="1" id="KW-1133">Transmembrane helix</keyword>
<evidence type="ECO:0000259" key="2">
    <source>
        <dbReference type="Pfam" id="PF04773"/>
    </source>
</evidence>
<proteinExistence type="predicted"/>
<dbReference type="RefSeq" id="WP_408085110.1">
    <property type="nucleotide sequence ID" value="NZ_JBELPZ010000009.1"/>
</dbReference>
<feature type="transmembrane region" description="Helical" evidence="1">
    <location>
        <begin position="47"/>
        <end position="69"/>
    </location>
</feature>
<name>A0ABW8YXX6_9FLAO</name>
<dbReference type="PANTHER" id="PTHR30273:SF2">
    <property type="entry name" value="PROTEIN FECR"/>
    <property type="match status" value="1"/>
</dbReference>
<accession>A0ABW8YXX6</accession>
<reference evidence="3 4" key="1">
    <citation type="submission" date="2024-06" db="EMBL/GenBank/DDBJ databases">
        <authorList>
            <person name="Kaempfer P."/>
            <person name="Viver T."/>
        </authorList>
    </citation>
    <scope>NUCLEOTIDE SEQUENCE [LARGE SCALE GENOMIC DNA]</scope>
    <source>
        <strain evidence="3 4">ST-119</strain>
    </source>
</reference>
<dbReference type="EMBL" id="JBELPZ010000009">
    <property type="protein sequence ID" value="MFL9844855.1"/>
    <property type="molecule type" value="Genomic_DNA"/>
</dbReference>
<dbReference type="Gene3D" id="3.55.50.30">
    <property type="match status" value="1"/>
</dbReference>
<feature type="domain" description="FecR protein" evidence="2">
    <location>
        <begin position="82"/>
        <end position="173"/>
    </location>
</feature>
<sequence>MKTNKNTNPSFREEWEKIPARGIIPHESKIRMWHNIQKATLRKRRQYYKLAVAASIVLCMFAGAAYQFLYNTVPAQIVATKTFPTDIRLLRLNDGTRVWVNENTEIKYPKEFTGNERRVTLKGEAFFEVAKDATKPFIITSGGITTTVVGTSFTIKAYNNAPAEVHVRTGKVKVEGKQNSVFLERGYATVLAKDTEILNKERTKILEPEWKKTLIDVNNLTLKQVVEQLQHLHAFKAEYSDPELMKLKIKGTLDTRQGFPRVLETVAFALHLNISQKDSDTYYITRSGE</sequence>
<keyword evidence="4" id="KW-1185">Reference proteome</keyword>
<evidence type="ECO:0000313" key="4">
    <source>
        <dbReference type="Proteomes" id="UP001629156"/>
    </source>
</evidence>
<dbReference type="PANTHER" id="PTHR30273">
    <property type="entry name" value="PERIPLASMIC SIGNAL SENSOR AND SIGMA FACTOR ACTIVATOR FECR-RELATED"/>
    <property type="match status" value="1"/>
</dbReference>
<keyword evidence="1" id="KW-0812">Transmembrane</keyword>
<protein>
    <submittedName>
        <fullName evidence="3">FecR family protein</fullName>
    </submittedName>
</protein>
<dbReference type="Pfam" id="PF04773">
    <property type="entry name" value="FecR"/>
    <property type="match status" value="1"/>
</dbReference>
<keyword evidence="1" id="KW-0472">Membrane</keyword>
<dbReference type="InterPro" id="IPR006860">
    <property type="entry name" value="FecR"/>
</dbReference>
<evidence type="ECO:0000256" key="1">
    <source>
        <dbReference type="SAM" id="Phobius"/>
    </source>
</evidence>
<dbReference type="Proteomes" id="UP001629156">
    <property type="component" value="Unassembled WGS sequence"/>
</dbReference>
<gene>
    <name evidence="3" type="ORF">ABS766_10545</name>
</gene>
<comment type="caution">
    <text evidence="3">The sequence shown here is derived from an EMBL/GenBank/DDBJ whole genome shotgun (WGS) entry which is preliminary data.</text>
</comment>
<dbReference type="InterPro" id="IPR012373">
    <property type="entry name" value="Ferrdict_sens_TM"/>
</dbReference>
<evidence type="ECO:0000313" key="3">
    <source>
        <dbReference type="EMBL" id="MFL9844855.1"/>
    </source>
</evidence>
<organism evidence="3 4">
    <name type="scientific">Flavobacterium rhizosphaerae</name>
    <dbReference type="NCBI Taxonomy" id="3163298"/>
    <lineage>
        <taxon>Bacteria</taxon>
        <taxon>Pseudomonadati</taxon>
        <taxon>Bacteroidota</taxon>
        <taxon>Flavobacteriia</taxon>
        <taxon>Flavobacteriales</taxon>
        <taxon>Flavobacteriaceae</taxon>
        <taxon>Flavobacterium</taxon>
    </lineage>
</organism>